<accession>K0SYG2</accession>
<dbReference type="EMBL" id="AGNL01008531">
    <property type="protein sequence ID" value="EJK70445.1"/>
    <property type="molecule type" value="Genomic_DNA"/>
</dbReference>
<comment type="caution">
    <text evidence="2">The sequence shown here is derived from an EMBL/GenBank/DDBJ whole genome shotgun (WGS) entry which is preliminary data.</text>
</comment>
<dbReference type="Proteomes" id="UP000266841">
    <property type="component" value="Unassembled WGS sequence"/>
</dbReference>
<proteinExistence type="predicted"/>
<feature type="region of interest" description="Disordered" evidence="1">
    <location>
        <begin position="1"/>
        <end position="84"/>
    </location>
</feature>
<gene>
    <name evidence="2" type="ORF">THAOC_08198</name>
</gene>
<organism evidence="2 3">
    <name type="scientific">Thalassiosira oceanica</name>
    <name type="common">Marine diatom</name>
    <dbReference type="NCBI Taxonomy" id="159749"/>
    <lineage>
        <taxon>Eukaryota</taxon>
        <taxon>Sar</taxon>
        <taxon>Stramenopiles</taxon>
        <taxon>Ochrophyta</taxon>
        <taxon>Bacillariophyta</taxon>
        <taxon>Coscinodiscophyceae</taxon>
        <taxon>Thalassiosirophycidae</taxon>
        <taxon>Thalassiosirales</taxon>
        <taxon>Thalassiosiraceae</taxon>
        <taxon>Thalassiosira</taxon>
    </lineage>
</organism>
<feature type="compositionally biased region" description="Basic and acidic residues" evidence="1">
    <location>
        <begin position="37"/>
        <end position="53"/>
    </location>
</feature>
<reference evidence="2 3" key="1">
    <citation type="journal article" date="2012" name="Genome Biol.">
        <title>Genome and low-iron response of an oceanic diatom adapted to chronic iron limitation.</title>
        <authorList>
            <person name="Lommer M."/>
            <person name="Specht M."/>
            <person name="Roy A.S."/>
            <person name="Kraemer L."/>
            <person name="Andreson R."/>
            <person name="Gutowska M.A."/>
            <person name="Wolf J."/>
            <person name="Bergner S.V."/>
            <person name="Schilhabel M.B."/>
            <person name="Klostermeier U.C."/>
            <person name="Beiko R.G."/>
            <person name="Rosenstiel P."/>
            <person name="Hippler M."/>
            <person name="Laroche J."/>
        </authorList>
    </citation>
    <scope>NUCLEOTIDE SEQUENCE [LARGE SCALE GENOMIC DNA]</scope>
    <source>
        <strain evidence="2 3">CCMP1005</strain>
    </source>
</reference>
<evidence type="ECO:0000313" key="3">
    <source>
        <dbReference type="Proteomes" id="UP000266841"/>
    </source>
</evidence>
<sequence>MPSCPISAASSAATASASTKGPSTPARDTFRQFDYNTKPKHETKAREIGRAEGTEMMGRTVEDRRTIELGVNRPTDHDGATPEA</sequence>
<feature type="compositionally biased region" description="Low complexity" evidence="1">
    <location>
        <begin position="1"/>
        <end position="26"/>
    </location>
</feature>
<name>K0SYG2_THAOC</name>
<protein>
    <submittedName>
        <fullName evidence="2">Uncharacterized protein</fullName>
    </submittedName>
</protein>
<feature type="compositionally biased region" description="Basic and acidic residues" evidence="1">
    <location>
        <begin position="74"/>
        <end position="84"/>
    </location>
</feature>
<dbReference type="AlphaFoldDB" id="K0SYG2"/>
<keyword evidence="3" id="KW-1185">Reference proteome</keyword>
<evidence type="ECO:0000256" key="1">
    <source>
        <dbReference type="SAM" id="MobiDB-lite"/>
    </source>
</evidence>
<evidence type="ECO:0000313" key="2">
    <source>
        <dbReference type="EMBL" id="EJK70445.1"/>
    </source>
</evidence>